<dbReference type="Gene3D" id="3.40.50.720">
    <property type="entry name" value="NAD(P)-binding Rossmann-like Domain"/>
    <property type="match status" value="2"/>
</dbReference>
<keyword evidence="2" id="KW-0520">NAD</keyword>
<dbReference type="InterPro" id="IPR036291">
    <property type="entry name" value="NAD(P)-bd_dom_sf"/>
</dbReference>
<feature type="domain" description="D-isomer specific 2-hydroxyacid dehydrogenase NAD-binding" evidence="5">
    <location>
        <begin position="110"/>
        <end position="297"/>
    </location>
</feature>
<dbReference type="Pfam" id="PF02826">
    <property type="entry name" value="2-Hacid_dh_C"/>
    <property type="match status" value="1"/>
</dbReference>
<keyword evidence="7" id="KW-1185">Reference proteome</keyword>
<feature type="domain" description="D-isomer specific 2-hydroxyacid dehydrogenase catalytic" evidence="4">
    <location>
        <begin position="3"/>
        <end position="329"/>
    </location>
</feature>
<accession>A0A3E0DG62</accession>
<dbReference type="GO" id="GO:0016616">
    <property type="term" value="F:oxidoreductase activity, acting on the CH-OH group of donors, NAD or NADP as acceptor"/>
    <property type="evidence" value="ECO:0007669"/>
    <property type="project" value="InterPro"/>
</dbReference>
<dbReference type="InterPro" id="IPR006140">
    <property type="entry name" value="D-isomer_DH_NAD-bd"/>
</dbReference>
<evidence type="ECO:0000256" key="1">
    <source>
        <dbReference type="ARBA" id="ARBA00005854"/>
    </source>
</evidence>
<comment type="caution">
    <text evidence="6">The sequence shown here is derived from an EMBL/GenBank/DDBJ whole genome shotgun (WGS) entry which is preliminary data.</text>
</comment>
<dbReference type="CDD" id="cd12183">
    <property type="entry name" value="LDH_like_2"/>
    <property type="match status" value="1"/>
</dbReference>
<comment type="similarity">
    <text evidence="1 3">Belongs to the D-isomer specific 2-hydroxyacid dehydrogenase family.</text>
</comment>
<proteinExistence type="inferred from homology"/>
<organism evidence="6 7">
    <name type="scientific">Algoriphagus antarcticus</name>
    <dbReference type="NCBI Taxonomy" id="238540"/>
    <lineage>
        <taxon>Bacteria</taxon>
        <taxon>Pseudomonadati</taxon>
        <taxon>Bacteroidota</taxon>
        <taxon>Cytophagia</taxon>
        <taxon>Cytophagales</taxon>
        <taxon>Cyclobacteriaceae</taxon>
        <taxon>Algoriphagus</taxon>
    </lineage>
</organism>
<evidence type="ECO:0000313" key="7">
    <source>
        <dbReference type="Proteomes" id="UP000256405"/>
    </source>
</evidence>
<evidence type="ECO:0000256" key="2">
    <source>
        <dbReference type="ARBA" id="ARBA00023027"/>
    </source>
</evidence>
<dbReference type="RefSeq" id="WP_086540986.1">
    <property type="nucleotide sequence ID" value="NZ_MSSW01000017.1"/>
</dbReference>
<dbReference type="GO" id="GO:0051287">
    <property type="term" value="F:NAD binding"/>
    <property type="evidence" value="ECO:0007669"/>
    <property type="project" value="InterPro"/>
</dbReference>
<dbReference type="SUPFAM" id="SSF52283">
    <property type="entry name" value="Formate/glycerate dehydrogenase catalytic domain-like"/>
    <property type="match status" value="1"/>
</dbReference>
<evidence type="ECO:0000256" key="3">
    <source>
        <dbReference type="RuleBase" id="RU003719"/>
    </source>
</evidence>
<dbReference type="OrthoDB" id="1522997at2"/>
<dbReference type="PANTHER" id="PTHR43026">
    <property type="entry name" value="2-HYDROXYACID DEHYDROGENASE HOMOLOG 1-RELATED"/>
    <property type="match status" value="1"/>
</dbReference>
<reference evidence="6 7" key="1">
    <citation type="submission" date="2018-08" db="EMBL/GenBank/DDBJ databases">
        <title>Genomic Encyclopedia of Archaeal and Bacterial Type Strains, Phase II (KMG-II): from individual species to whole genera.</title>
        <authorList>
            <person name="Goeker M."/>
        </authorList>
    </citation>
    <scope>NUCLEOTIDE SEQUENCE [LARGE SCALE GENOMIC DNA]</scope>
    <source>
        <strain evidence="6 7">DSM 15986</strain>
    </source>
</reference>
<gene>
    <name evidence="6" type="ORF">C8N25_12647</name>
</gene>
<dbReference type="AlphaFoldDB" id="A0A3E0DG62"/>
<dbReference type="PROSITE" id="PS00065">
    <property type="entry name" value="D_2_HYDROXYACID_DH_1"/>
    <property type="match status" value="1"/>
</dbReference>
<dbReference type="Pfam" id="PF00389">
    <property type="entry name" value="2-Hacid_dh"/>
    <property type="match status" value="1"/>
</dbReference>
<evidence type="ECO:0000259" key="4">
    <source>
        <dbReference type="Pfam" id="PF00389"/>
    </source>
</evidence>
<protein>
    <submittedName>
        <fullName evidence="6">D-lactate dehydrogenase</fullName>
    </submittedName>
</protein>
<dbReference type="EMBL" id="QUNF01000026">
    <property type="protein sequence ID" value="REG81543.1"/>
    <property type="molecule type" value="Genomic_DNA"/>
</dbReference>
<evidence type="ECO:0000313" key="6">
    <source>
        <dbReference type="EMBL" id="REG81543.1"/>
    </source>
</evidence>
<dbReference type="InterPro" id="IPR029752">
    <property type="entry name" value="D-isomer_DH_CS1"/>
</dbReference>
<dbReference type="InterPro" id="IPR006139">
    <property type="entry name" value="D-isomer_2_OHA_DH_cat_dom"/>
</dbReference>
<sequence>MRVAFFSTKSYDKESFKHYLPDHTHELTFFEPNLDSKTIALAAGFDTICSFVNDLLDEKILTKLSELGVKNIVLRCAGYNQVDLKKASELGLKICRVPAYSPEAVAEHALALLMTLSRKTHKAYNRVRDNNFSIDGLTGFNIHGKTAGIIGTGAIGKAFCKIMLGIGCKVLAYDIYENEELKSLGVTYLPREELFAQSEIISLHCPLTPETFHLINPKSLSKMKDEVVLINTSRGALIDTKAVIKALKKRKVGNLGIDVYEQEEDLFFQNLSEEILLDEQIARLMTFPNVLITGHQAFLTNEALAQIAKITLQNLDELAAGGELTNEVKWKSKE</sequence>
<dbReference type="Proteomes" id="UP000256405">
    <property type="component" value="Unassembled WGS sequence"/>
</dbReference>
<dbReference type="SUPFAM" id="SSF51735">
    <property type="entry name" value="NAD(P)-binding Rossmann-fold domains"/>
    <property type="match status" value="1"/>
</dbReference>
<dbReference type="InterPro" id="IPR058205">
    <property type="entry name" value="D-LDH-like"/>
</dbReference>
<dbReference type="PANTHER" id="PTHR43026:SF1">
    <property type="entry name" value="2-HYDROXYACID DEHYDROGENASE HOMOLOG 1-RELATED"/>
    <property type="match status" value="1"/>
</dbReference>
<evidence type="ECO:0000259" key="5">
    <source>
        <dbReference type="Pfam" id="PF02826"/>
    </source>
</evidence>
<keyword evidence="3" id="KW-0560">Oxidoreductase</keyword>
<name>A0A3E0DG62_9BACT</name>